<dbReference type="EMBL" id="ADVG01000003">
    <property type="protein sequence ID" value="EFH84758.1"/>
    <property type="molecule type" value="Genomic_DNA"/>
</dbReference>
<organism evidence="2 3">
    <name type="scientific">Ktedonobacter racemifer DSM 44963</name>
    <dbReference type="NCBI Taxonomy" id="485913"/>
    <lineage>
        <taxon>Bacteria</taxon>
        <taxon>Bacillati</taxon>
        <taxon>Chloroflexota</taxon>
        <taxon>Ktedonobacteria</taxon>
        <taxon>Ktedonobacterales</taxon>
        <taxon>Ktedonobacteraceae</taxon>
        <taxon>Ktedonobacter</taxon>
    </lineage>
</organism>
<accession>D6TX25</accession>
<keyword evidence="1" id="KW-0175">Coiled coil</keyword>
<protein>
    <submittedName>
        <fullName evidence="2">Uncharacterized protein</fullName>
    </submittedName>
</protein>
<dbReference type="Proteomes" id="UP000004508">
    <property type="component" value="Unassembled WGS sequence"/>
</dbReference>
<evidence type="ECO:0000256" key="1">
    <source>
        <dbReference type="SAM" id="Coils"/>
    </source>
</evidence>
<feature type="coiled-coil region" evidence="1">
    <location>
        <begin position="523"/>
        <end position="554"/>
    </location>
</feature>
<dbReference type="RefSeq" id="WP_007916518.1">
    <property type="nucleotide sequence ID" value="NZ_ADVG01000003.1"/>
</dbReference>
<name>D6TX25_KTERA</name>
<sequence>MMKDTKTIQELVHEKMSETWTSFLQRRVMHLLLALDPQLFHGQFHVLYAGSSLANHPLLQFYDRYMKFITLGKDLFDDILPRIYLEWNQVTEQSIAQDTNPIRGQIDWPQTLKRASNETPGQLPLRFTIRLRQQQSALPENILVVATLSCYQQFISDTLRIDQQEEVLTNQERQFLVNLGDHLDRELTKPHVGLLLEKAQASNPDTLIEQIHLHPGPSAYRDLLEWWEAFSELQIGSSRANFRLSLSHTSLHDEQMNIWLYELWIVLELITLLQKQNALESNTLRIAIDQLSFTFTWNKKRYLFRYQRRGMMGSAITHDWTQIPAIQSSYLIERENPLIVEYKGKQSWKEPPVVIDTTYNSDTGEAIQRLLGNMAIYTTATGMLISPYVSDPQPGSHVSGEAHYESEKYSDRTQEARIKLYQITPDIPDPLLQARLIAILQQIVTNLPERQQPVCCGMMLNQDSSNASGRTIQEYNVLCPKPHIGSHVYDLVNRERHCLQDPRLCHVIGQVIIPPQANSIVNLNDLQLNIEQLRRHTETILRQSEKENDEERAEQFRSLILQRVGESIEQYVHDHGNTISQEKFLREGIFRSYWDQHACCLESETRFILISGEYVWDEYQRSQLDDWAAPAVQYCRALEREIKRRFYTPIQTEYEIKDKSWTLGSIKNMYNGGKPSINSRNWQAFIGRARTFQITEDILSQQFVTPMVMEKKISDLRNQLAHGDHIDRDTAKTLRNAILGVNGASGLLKWIVKNIGP</sequence>
<dbReference type="AlphaFoldDB" id="D6TX25"/>
<dbReference type="InParanoid" id="D6TX25"/>
<evidence type="ECO:0000313" key="3">
    <source>
        <dbReference type="Proteomes" id="UP000004508"/>
    </source>
</evidence>
<dbReference type="OrthoDB" id="136938at2"/>
<keyword evidence="3" id="KW-1185">Reference proteome</keyword>
<reference evidence="2 3" key="1">
    <citation type="journal article" date="2011" name="Stand. Genomic Sci.">
        <title>Non-contiguous finished genome sequence and contextual data of the filamentous soil bacterium Ktedonobacter racemifer type strain (SOSP1-21).</title>
        <authorList>
            <person name="Chang Y.J."/>
            <person name="Land M."/>
            <person name="Hauser L."/>
            <person name="Chertkov O."/>
            <person name="Del Rio T.G."/>
            <person name="Nolan M."/>
            <person name="Copeland A."/>
            <person name="Tice H."/>
            <person name="Cheng J.F."/>
            <person name="Lucas S."/>
            <person name="Han C."/>
            <person name="Goodwin L."/>
            <person name="Pitluck S."/>
            <person name="Ivanova N."/>
            <person name="Ovchinikova G."/>
            <person name="Pati A."/>
            <person name="Chen A."/>
            <person name="Palaniappan K."/>
            <person name="Mavromatis K."/>
            <person name="Liolios K."/>
            <person name="Brettin T."/>
            <person name="Fiebig A."/>
            <person name="Rohde M."/>
            <person name="Abt B."/>
            <person name="Goker M."/>
            <person name="Detter J.C."/>
            <person name="Woyke T."/>
            <person name="Bristow J."/>
            <person name="Eisen J.A."/>
            <person name="Markowitz V."/>
            <person name="Hugenholtz P."/>
            <person name="Kyrpides N.C."/>
            <person name="Klenk H.P."/>
            <person name="Lapidus A."/>
        </authorList>
    </citation>
    <scope>NUCLEOTIDE SEQUENCE [LARGE SCALE GENOMIC DNA]</scope>
    <source>
        <strain evidence="3">DSM 44963</strain>
    </source>
</reference>
<gene>
    <name evidence="2" type="ORF">Krac_5862</name>
</gene>
<comment type="caution">
    <text evidence="2">The sequence shown here is derived from an EMBL/GenBank/DDBJ whole genome shotgun (WGS) entry which is preliminary data.</text>
</comment>
<evidence type="ECO:0000313" key="2">
    <source>
        <dbReference type="EMBL" id="EFH84758.1"/>
    </source>
</evidence>
<proteinExistence type="predicted"/>
<dbReference type="eggNOG" id="ENOG5033PIN">
    <property type="taxonomic scope" value="Bacteria"/>
</dbReference>